<evidence type="ECO:0000256" key="5">
    <source>
        <dbReference type="ARBA" id="ARBA00022801"/>
    </source>
</evidence>
<evidence type="ECO:0000256" key="1">
    <source>
        <dbReference type="ARBA" id="ARBA00001412"/>
    </source>
</evidence>
<evidence type="ECO:0000256" key="7">
    <source>
        <dbReference type="ARBA" id="ARBA00023295"/>
    </source>
</evidence>
<dbReference type="GO" id="GO:0009341">
    <property type="term" value="C:beta-galactosidase complex"/>
    <property type="evidence" value="ECO:0007669"/>
    <property type="project" value="InterPro"/>
</dbReference>
<evidence type="ECO:0000256" key="3">
    <source>
        <dbReference type="ARBA" id="ARBA00012756"/>
    </source>
</evidence>
<dbReference type="AlphaFoldDB" id="M4VR33"/>
<keyword evidence="4 11" id="KW-0479">Metal-binding</keyword>
<comment type="catalytic activity">
    <reaction evidence="1 8">
        <text>Hydrolysis of terminal non-reducing beta-D-galactose residues in beta-D-galactosides.</text>
        <dbReference type="EC" id="3.2.1.23"/>
    </reaction>
</comment>
<dbReference type="EC" id="3.2.1.23" evidence="3 8"/>
<comment type="similarity">
    <text evidence="2 8">Belongs to the glycosyl hydrolase 42 family.</text>
</comment>
<dbReference type="PANTHER" id="PTHR36447:SF2">
    <property type="entry name" value="BETA-GALACTOSIDASE YESZ"/>
    <property type="match status" value="1"/>
</dbReference>
<dbReference type="PIRSF" id="PIRSF001084">
    <property type="entry name" value="B-galactosidase"/>
    <property type="match status" value="1"/>
</dbReference>
<feature type="active site" description="Proton donor" evidence="9">
    <location>
        <position position="156"/>
    </location>
</feature>
<evidence type="ECO:0000259" key="13">
    <source>
        <dbReference type="Pfam" id="PF08532"/>
    </source>
</evidence>
<dbReference type="Gene3D" id="3.40.50.880">
    <property type="match status" value="1"/>
</dbReference>
<dbReference type="Pfam" id="PF08532">
    <property type="entry name" value="Glyco_hydro_42M"/>
    <property type="match status" value="1"/>
</dbReference>
<evidence type="ECO:0000256" key="4">
    <source>
        <dbReference type="ARBA" id="ARBA00022723"/>
    </source>
</evidence>
<dbReference type="InterPro" id="IPR013529">
    <property type="entry name" value="Glyco_hydro_42_N"/>
</dbReference>
<dbReference type="Gene3D" id="2.60.40.1180">
    <property type="entry name" value="Golgi alpha-mannosidase II"/>
    <property type="match status" value="1"/>
</dbReference>
<dbReference type="Gene3D" id="3.20.20.80">
    <property type="entry name" value="Glycosidases"/>
    <property type="match status" value="1"/>
</dbReference>
<evidence type="ECO:0000256" key="2">
    <source>
        <dbReference type="ARBA" id="ARBA00005940"/>
    </source>
</evidence>
<dbReference type="InterPro" id="IPR013780">
    <property type="entry name" value="Glyco_hydro_b"/>
</dbReference>
<evidence type="ECO:0000256" key="8">
    <source>
        <dbReference type="PIRNR" id="PIRNR001084"/>
    </source>
</evidence>
<evidence type="ECO:0000313" key="14">
    <source>
        <dbReference type="EMBL" id="AGI04208.1"/>
    </source>
</evidence>
<dbReference type="EMBL" id="KC211770">
    <property type="protein sequence ID" value="AGI04208.1"/>
    <property type="molecule type" value="Genomic_DNA"/>
</dbReference>
<dbReference type="InterPro" id="IPR017853">
    <property type="entry name" value="GH"/>
</dbReference>
<keyword evidence="6 11" id="KW-0862">Zinc</keyword>
<dbReference type="GO" id="GO:0005975">
    <property type="term" value="P:carbohydrate metabolic process"/>
    <property type="evidence" value="ECO:0007669"/>
    <property type="project" value="InterPro"/>
</dbReference>
<feature type="binding site" evidence="10">
    <location>
        <position position="335"/>
    </location>
    <ligand>
        <name>substrate</name>
    </ligand>
</feature>
<evidence type="ECO:0000256" key="9">
    <source>
        <dbReference type="PIRSR" id="PIRSR001084-1"/>
    </source>
</evidence>
<feature type="active site" description="Nucleophile" evidence="9">
    <location>
        <position position="327"/>
    </location>
</feature>
<feature type="binding site" evidence="10">
    <location>
        <position position="117"/>
    </location>
    <ligand>
        <name>substrate</name>
    </ligand>
</feature>
<evidence type="ECO:0000259" key="12">
    <source>
        <dbReference type="Pfam" id="PF02449"/>
    </source>
</evidence>
<feature type="domain" description="Beta-galactosidase trimerisation" evidence="13">
    <location>
        <begin position="413"/>
        <end position="609"/>
    </location>
</feature>
<dbReference type="CDD" id="cd03143">
    <property type="entry name" value="A4_beta-galactosidase_middle_domain"/>
    <property type="match status" value="1"/>
</dbReference>
<dbReference type="SUPFAM" id="SSF51445">
    <property type="entry name" value="(Trans)glycosidases"/>
    <property type="match status" value="1"/>
</dbReference>
<feature type="domain" description="Glycoside hydrolase family 42 N-terminal" evidence="12">
    <location>
        <begin position="20"/>
        <end position="401"/>
    </location>
</feature>
<feature type="binding site" evidence="10">
    <location>
        <position position="155"/>
    </location>
    <ligand>
        <name>substrate</name>
    </ligand>
</feature>
<evidence type="ECO:0000256" key="10">
    <source>
        <dbReference type="PIRSR" id="PIRSR001084-2"/>
    </source>
</evidence>
<dbReference type="InterPro" id="IPR013738">
    <property type="entry name" value="Beta_galactosidase_Trimer"/>
</dbReference>
<organism evidence="14">
    <name type="scientific">alpha proteobacterium U95</name>
    <dbReference type="NCBI Taxonomy" id="649539"/>
    <lineage>
        <taxon>Bacteria</taxon>
        <taxon>Pseudomonadati</taxon>
        <taxon>Pseudomonadota</taxon>
        <taxon>Alphaproteobacteria</taxon>
    </lineage>
</organism>
<dbReference type="GO" id="GO:0046872">
    <property type="term" value="F:metal ion binding"/>
    <property type="evidence" value="ECO:0007669"/>
    <property type="project" value="UniProtKB-KW"/>
</dbReference>
<dbReference type="GO" id="GO:0004565">
    <property type="term" value="F:beta-galactosidase activity"/>
    <property type="evidence" value="ECO:0007669"/>
    <property type="project" value="UniProtKB-EC"/>
</dbReference>
<evidence type="ECO:0000256" key="6">
    <source>
        <dbReference type="ARBA" id="ARBA00022833"/>
    </source>
</evidence>
<dbReference type="SUPFAM" id="SSF52317">
    <property type="entry name" value="Class I glutamine amidotransferase-like"/>
    <property type="match status" value="1"/>
</dbReference>
<keyword evidence="7 8" id="KW-0326">Glycosidase</keyword>
<feature type="binding site" evidence="11">
    <location>
        <position position="121"/>
    </location>
    <ligand>
        <name>Zn(2+)</name>
        <dbReference type="ChEBI" id="CHEBI:29105"/>
    </ligand>
</feature>
<sequence>MDRAANCEGHQMSKLELGVCYYPEQWDPSQWRDDAERMVDMGLDWVRIAEFTWGLIEPRRGHFEWGWLDEVFEILGEAGLRVMMSTPTASPPKWLIDEYPEILPVGPDGRVRGFGSRRHYCFSSDVYLEESKRIATEYARRYGQNSHVHAWQIDNEYNDHDTVLSYSDAARNGFRRWLQESYGTIEELNQRWGTVFWGTQYSSFDQIELPNGLVATPNPTQSLDFARYSSGTVHLFNKAQVEILRTHSPGRDITHNFMAGSFEYDHHAVAADLDIVGFDSYPLGNLLGSSLSDQDKHRYLRTGAPDYQGFHCDLYRSQGRGRMWVLEQQPGPVDWAEKNPSPADGAVRLWTWAAYAHGAQAVMFFRWRQAKFAQEQFHTALLRSDGSPDQAAVELAQVVKDRAALPPAKRQKAQVAMLIDYMSIWAADILPHDDEFPNTNILREWYTGLRGFGVDLDFVGPEDDLDGYALIVLPQNMIVSDDLASRLQATSAKLLIGARSGSKTPDMHSPDTLAPGVLSNLTGVRVLRVESLPDLAEEAVQLGNQNPLPFTGWREIIETSEDVIGLFVSRYQNGSPAVIRSDRATYLAMVPSGTLLQNILRDVLEWIGLEVSETHRDLRLTRRGDLRFAFNFGDQDQPLPANSKRTLLVGEDPVASHSLAIWTE</sequence>
<proteinExistence type="inferred from homology"/>
<dbReference type="Pfam" id="PF02449">
    <property type="entry name" value="Glyco_hydro_42"/>
    <property type="match status" value="1"/>
</dbReference>
<dbReference type="InterPro" id="IPR029062">
    <property type="entry name" value="Class_I_gatase-like"/>
</dbReference>
<accession>M4VR33</accession>
<keyword evidence="5 8" id="KW-0378">Hydrolase</keyword>
<dbReference type="PANTHER" id="PTHR36447">
    <property type="entry name" value="BETA-GALACTOSIDASE GANA"/>
    <property type="match status" value="1"/>
</dbReference>
<dbReference type="InterPro" id="IPR003476">
    <property type="entry name" value="Glyco_hydro_42"/>
</dbReference>
<dbReference type="SUPFAM" id="SSF51011">
    <property type="entry name" value="Glycosyl hydrolase domain"/>
    <property type="match status" value="1"/>
</dbReference>
<protein>
    <recommendedName>
        <fullName evidence="3 8">Beta-galactosidase</fullName>
        <shortName evidence="8">Beta-gal</shortName>
        <ecNumber evidence="3 8">3.2.1.23</ecNumber>
    </recommendedName>
</protein>
<reference evidence="14" key="1">
    <citation type="journal article" date="2013" name="Mar. Drugs">
        <title>Assessing the effectiveness of functional genetic screens for the identification of bioactive metabolites.</title>
        <authorList>
            <person name="Penesyan A."/>
            <person name="Ballestriero F."/>
            <person name="Daim M."/>
            <person name="Kjelleberg S."/>
            <person name="Thomas T."/>
            <person name="Egan S."/>
        </authorList>
    </citation>
    <scope>NUCLEOTIDE SEQUENCE</scope>
    <source>
        <strain evidence="14">U95</strain>
    </source>
</reference>
<name>M4VR33_9PROT</name>
<evidence type="ECO:0000256" key="11">
    <source>
        <dbReference type="PIRSR" id="PIRSR001084-3"/>
    </source>
</evidence>